<sequence>MPVRLDHQIVPLVYHGSSRVDALRNDIFALRLPDLINYSTGELRFNTRSELCTAFHISPDAEIMLTGVNQDTRIEPWWGLAEQRIAIIRALVELGIKLVTVPNFSLVLDHPRHDDMHAMKRIGLVFSEFLNSGMPCALHPNGRTEQDFERWRRFIASRDEVQVLAYEFTTGPARKARTTFHLEQLAKLADGAGRDLDIIIYGKPDVIPILRKSFRKVVYIETTSFMKSVKRQKATRENNAELGWTSAPTEIGEEIDPIFAHNLYERELYLKAKYYGGLEALSKAA</sequence>
<comment type="caution">
    <text evidence="1">The sequence shown here is derived from an EMBL/GenBank/DDBJ whole genome shotgun (WGS) entry which is preliminary data.</text>
</comment>
<gene>
    <name evidence="1" type="ORF">D1223_07250</name>
</gene>
<evidence type="ECO:0000313" key="2">
    <source>
        <dbReference type="Proteomes" id="UP000266385"/>
    </source>
</evidence>
<evidence type="ECO:0000313" key="1">
    <source>
        <dbReference type="EMBL" id="RIJ30421.1"/>
    </source>
</evidence>
<dbReference type="EMBL" id="QWFX01000006">
    <property type="protein sequence ID" value="RIJ30421.1"/>
    <property type="molecule type" value="Genomic_DNA"/>
</dbReference>
<name>A0A399RIH4_9PROT</name>
<dbReference type="AlphaFoldDB" id="A0A399RIH4"/>
<accession>A0A399RIH4</accession>
<dbReference type="Proteomes" id="UP000266385">
    <property type="component" value="Unassembled WGS sequence"/>
</dbReference>
<proteinExistence type="predicted"/>
<keyword evidence="2" id="KW-1185">Reference proteome</keyword>
<organism evidence="1 2">
    <name type="scientific">Henriciella mobilis</name>
    <dbReference type="NCBI Taxonomy" id="2305467"/>
    <lineage>
        <taxon>Bacteria</taxon>
        <taxon>Pseudomonadati</taxon>
        <taxon>Pseudomonadota</taxon>
        <taxon>Alphaproteobacteria</taxon>
        <taxon>Hyphomonadales</taxon>
        <taxon>Hyphomonadaceae</taxon>
        <taxon>Henriciella</taxon>
    </lineage>
</organism>
<evidence type="ECO:0008006" key="3">
    <source>
        <dbReference type="Google" id="ProtNLM"/>
    </source>
</evidence>
<reference evidence="1 2" key="1">
    <citation type="submission" date="2018-08" db="EMBL/GenBank/DDBJ databases">
        <title>Henriciella mobilis sp. nov., isolated from seawater.</title>
        <authorList>
            <person name="Cheng H."/>
            <person name="Wu Y.-H."/>
            <person name="Xu X.-W."/>
            <person name="Guo L.-L."/>
        </authorList>
    </citation>
    <scope>NUCLEOTIDE SEQUENCE [LARGE SCALE GENOMIC DNA]</scope>
    <source>
        <strain evidence="1 2">JN25</strain>
    </source>
</reference>
<protein>
    <recommendedName>
        <fullName evidence="3">DUF4417 domain-containing protein</fullName>
    </recommendedName>
</protein>